<dbReference type="AlphaFoldDB" id="A0A1T4L7E7"/>
<sequence>MNVLQNNEHRSICARCGGQCCRTRPGIEAPDRFLAQSDPAAALAELLIRREWVLETHYGVPYTPGVTAPDPGRIIQYPRPATVREQKTDDYDQSRADDCIYLTPTGCSLAFDSRPRMCRELVPDSCFECETPWGRREAALAWLHHQDIVQAATAALPPQEGFHP</sequence>
<dbReference type="STRING" id="115783.SAMN02745119_00803"/>
<keyword evidence="2" id="KW-1185">Reference proteome</keyword>
<reference evidence="2" key="1">
    <citation type="submission" date="2017-02" db="EMBL/GenBank/DDBJ databases">
        <authorList>
            <person name="Varghese N."/>
            <person name="Submissions S."/>
        </authorList>
    </citation>
    <scope>NUCLEOTIDE SEQUENCE [LARGE SCALE GENOMIC DNA]</scope>
    <source>
        <strain evidence="2">ATCC BAA-34</strain>
    </source>
</reference>
<dbReference type="Proteomes" id="UP000190102">
    <property type="component" value="Unassembled WGS sequence"/>
</dbReference>
<gene>
    <name evidence="1" type="ORF">SAMN02745119_00803</name>
</gene>
<name>A0A1T4L7E7_9BACT</name>
<evidence type="ECO:0000313" key="1">
    <source>
        <dbReference type="EMBL" id="SJZ50517.1"/>
    </source>
</evidence>
<organism evidence="1 2">
    <name type="scientific">Trichlorobacter thiogenes</name>
    <dbReference type="NCBI Taxonomy" id="115783"/>
    <lineage>
        <taxon>Bacteria</taxon>
        <taxon>Pseudomonadati</taxon>
        <taxon>Thermodesulfobacteriota</taxon>
        <taxon>Desulfuromonadia</taxon>
        <taxon>Geobacterales</taxon>
        <taxon>Geobacteraceae</taxon>
        <taxon>Trichlorobacter</taxon>
    </lineage>
</organism>
<accession>A0A1T4L7E7</accession>
<evidence type="ECO:0000313" key="2">
    <source>
        <dbReference type="Proteomes" id="UP000190102"/>
    </source>
</evidence>
<protein>
    <submittedName>
        <fullName evidence="1">Uncharacterized protein</fullName>
    </submittedName>
</protein>
<dbReference type="EMBL" id="FUWR01000002">
    <property type="protein sequence ID" value="SJZ50517.1"/>
    <property type="molecule type" value="Genomic_DNA"/>
</dbReference>
<dbReference type="RefSeq" id="WP_244161350.1">
    <property type="nucleotide sequence ID" value="NZ_FUWR01000002.1"/>
</dbReference>
<proteinExistence type="predicted"/>